<evidence type="ECO:0000313" key="2">
    <source>
        <dbReference type="EMBL" id="RRQ49480.1"/>
    </source>
</evidence>
<gene>
    <name evidence="2" type="ORF">DZC72_02395</name>
</gene>
<dbReference type="Pfam" id="PF13517">
    <property type="entry name" value="FG-GAP_3"/>
    <property type="match status" value="1"/>
</dbReference>
<name>A0A426RKI3_9FLAO</name>
<reference evidence="3" key="1">
    <citation type="submission" date="2018-08" db="EMBL/GenBank/DDBJ databases">
        <authorList>
            <person name="Khan S.A."/>
            <person name="J S.E."/>
        </authorList>
    </citation>
    <scope>NUCLEOTIDE SEQUENCE [LARGE SCALE GENOMIC DNA]</scope>
    <source>
        <strain evidence="3">PoM-212</strain>
    </source>
</reference>
<keyword evidence="1" id="KW-0732">Signal</keyword>
<dbReference type="OrthoDB" id="9816120at2"/>
<dbReference type="SUPFAM" id="SSF69318">
    <property type="entry name" value="Integrin alpha N-terminal domain"/>
    <property type="match status" value="2"/>
</dbReference>
<protein>
    <submittedName>
        <fullName evidence="2">VCBS repeat-containing protein</fullName>
    </submittedName>
</protein>
<accession>A0A426RKI3</accession>
<evidence type="ECO:0000313" key="3">
    <source>
        <dbReference type="Proteomes" id="UP000286990"/>
    </source>
</evidence>
<dbReference type="AlphaFoldDB" id="A0A426RKI3"/>
<evidence type="ECO:0000256" key="1">
    <source>
        <dbReference type="ARBA" id="ARBA00022729"/>
    </source>
</evidence>
<dbReference type="EMBL" id="QUSX01000001">
    <property type="protein sequence ID" value="RRQ49480.1"/>
    <property type="molecule type" value="Genomic_DNA"/>
</dbReference>
<keyword evidence="3" id="KW-1185">Reference proteome</keyword>
<dbReference type="Proteomes" id="UP000286990">
    <property type="component" value="Unassembled WGS sequence"/>
</dbReference>
<dbReference type="Gene3D" id="2.130.10.130">
    <property type="entry name" value="Integrin alpha, N-terminal"/>
    <property type="match status" value="1"/>
</dbReference>
<dbReference type="RefSeq" id="WP_125221303.1">
    <property type="nucleotide sequence ID" value="NZ_QUSX01000001.1"/>
</dbReference>
<proteinExistence type="predicted"/>
<dbReference type="InterPro" id="IPR028994">
    <property type="entry name" value="Integrin_alpha_N"/>
</dbReference>
<comment type="caution">
    <text evidence="2">The sequence shown here is derived from an EMBL/GenBank/DDBJ whole genome shotgun (WGS) entry which is preliminary data.</text>
</comment>
<reference evidence="3" key="2">
    <citation type="submission" date="2018-12" db="EMBL/GenBank/DDBJ databases">
        <title>Maribacter lutimaris sp. nov., isolated from marine sediment.</title>
        <authorList>
            <person name="Kim K.K."/>
        </authorList>
    </citation>
    <scope>NUCLEOTIDE SEQUENCE [LARGE SCALE GENOMIC DNA]</scope>
    <source>
        <strain evidence="3">PoM-212</strain>
    </source>
</reference>
<organism evidence="2 3">
    <name type="scientific">Maribacter algicola</name>
    <dbReference type="NCBI Taxonomy" id="2498892"/>
    <lineage>
        <taxon>Bacteria</taxon>
        <taxon>Pseudomonadati</taxon>
        <taxon>Bacteroidota</taxon>
        <taxon>Flavobacteriia</taxon>
        <taxon>Flavobacteriales</taxon>
        <taxon>Flavobacteriaceae</taxon>
        <taxon>Maribacter</taxon>
    </lineage>
</organism>
<dbReference type="InterPro" id="IPR013517">
    <property type="entry name" value="FG-GAP"/>
</dbReference>
<sequence>MVPIDFDHDGDMDLFIGGRVNPNKYPFSPRSYLLENRQGVFLDVTEKVSPELLFPGMITDAAVEDVNKDGWMDLILVGEWNPVQLFLNKKGRLALDLNDNGLRNTHGWWNCIKSGDFDGDGDMDFVAGNWGLNNPFHASFEEPLSLYAKDFDSNGTIEPIITYFNGEKEYILQARGTLMKQLPLIRKLTNNYHDYGKKTFGELFDKEKIDTKAQFKTYELASMYFENIGEGKFKRSSLPEELQWSPIFDFIDLDMQGDNKKGLLAVGNFMNTEVLTGHYDAGKGHMLIYDGILGKFELVNLCKSGFIVSGEARSLVKLKTYSNEELILVGLQNDTLGFYGKTNTLPKK</sequence>